<dbReference type="EMBL" id="CM004388">
    <property type="protein sequence ID" value="OAY57811.1"/>
    <property type="molecule type" value="Genomic_DNA"/>
</dbReference>
<dbReference type="SUPFAM" id="SSF52833">
    <property type="entry name" value="Thioredoxin-like"/>
    <property type="match status" value="1"/>
</dbReference>
<evidence type="ECO:0000256" key="3">
    <source>
        <dbReference type="ARBA" id="ARBA00047960"/>
    </source>
</evidence>
<protein>
    <recommendedName>
        <fullName evidence="1">glutathione transferase</fullName>
        <ecNumber evidence="1">2.5.1.18</ecNumber>
    </recommendedName>
</protein>
<sequence length="224" mass="25904">MAEEVKLIGAWASPLSRRIELALKLKGIKYEYIDEDLPNKSPLLLKYNPVHKKVPVLVHNGKGISESLVILEYIDETWTHNPILPKEPYHRAVARFWAKFIDEKILQTALKIGSAIAEEKEKLIEEVHHDLKLLENELEVKEKEFFGGLEIGYLDIAAFFIGHWLQVRQEVMEIELIHEEKHPHLCKWLAKLLKIDVVHGCVPPKEKHIAFMKARIEAAKFSSK</sequence>
<dbReference type="FunFam" id="3.40.30.10:FF:000197">
    <property type="entry name" value="Glutathione S-transferase U10"/>
    <property type="match status" value="1"/>
</dbReference>
<dbReference type="InterPro" id="IPR036282">
    <property type="entry name" value="Glutathione-S-Trfase_C_sf"/>
</dbReference>
<dbReference type="Gene3D" id="3.40.30.10">
    <property type="entry name" value="Glutaredoxin"/>
    <property type="match status" value="1"/>
</dbReference>
<dbReference type="Proteomes" id="UP000091857">
    <property type="component" value="Chromosome 2"/>
</dbReference>
<comment type="similarity">
    <text evidence="4">Belongs to the GST superfamily.</text>
</comment>
<dbReference type="EC" id="2.5.1.18" evidence="1"/>
<dbReference type="Gene3D" id="1.20.1050.10">
    <property type="match status" value="1"/>
</dbReference>
<keyword evidence="2" id="KW-0808">Transferase</keyword>
<reference evidence="9" key="1">
    <citation type="journal article" date="2016" name="Nat. Biotechnol.">
        <title>Sequencing wild and cultivated cassava and related species reveals extensive interspecific hybridization and genetic diversity.</title>
        <authorList>
            <person name="Bredeson J.V."/>
            <person name="Lyons J.B."/>
            <person name="Prochnik S.E."/>
            <person name="Wu G.A."/>
            <person name="Ha C.M."/>
            <person name="Edsinger-Gonzales E."/>
            <person name="Grimwood J."/>
            <person name="Schmutz J."/>
            <person name="Rabbi I.Y."/>
            <person name="Egesi C."/>
            <person name="Nauluvula P."/>
            <person name="Lebot V."/>
            <person name="Ndunguru J."/>
            <person name="Mkamilo G."/>
            <person name="Bart R.S."/>
            <person name="Setter T.L."/>
            <person name="Gleadow R.M."/>
            <person name="Kulakow P."/>
            <person name="Ferguson M.E."/>
            <person name="Rounsley S."/>
            <person name="Rokhsar D.S."/>
        </authorList>
    </citation>
    <scope>NUCLEOTIDE SEQUENCE [LARGE SCALE GENOMIC DNA]</scope>
    <source>
        <strain evidence="9">cv. AM560-2</strain>
    </source>
</reference>
<evidence type="ECO:0000256" key="2">
    <source>
        <dbReference type="ARBA" id="ARBA00022679"/>
    </source>
</evidence>
<comment type="catalytic activity">
    <reaction evidence="3">
        <text>RX + glutathione = an S-substituted glutathione + a halide anion + H(+)</text>
        <dbReference type="Rhea" id="RHEA:16437"/>
        <dbReference type="ChEBI" id="CHEBI:15378"/>
        <dbReference type="ChEBI" id="CHEBI:16042"/>
        <dbReference type="ChEBI" id="CHEBI:17792"/>
        <dbReference type="ChEBI" id="CHEBI:57925"/>
        <dbReference type="ChEBI" id="CHEBI:90779"/>
        <dbReference type="EC" id="2.5.1.18"/>
    </reaction>
</comment>
<name>A0A2C9WFZ9_MANES</name>
<dbReference type="InterPro" id="IPR004046">
    <property type="entry name" value="GST_C"/>
</dbReference>
<dbReference type="SFLD" id="SFLDS00019">
    <property type="entry name" value="Glutathione_Transferase_(cytos"/>
    <property type="match status" value="1"/>
</dbReference>
<dbReference type="FunFam" id="1.20.1050.10:FF:000012">
    <property type="entry name" value="Tau class glutathione S-transferase"/>
    <property type="match status" value="1"/>
</dbReference>
<organism evidence="8 9">
    <name type="scientific">Manihot esculenta</name>
    <name type="common">Cassava</name>
    <name type="synonym">Jatropha manihot</name>
    <dbReference type="NCBI Taxonomy" id="3983"/>
    <lineage>
        <taxon>Eukaryota</taxon>
        <taxon>Viridiplantae</taxon>
        <taxon>Streptophyta</taxon>
        <taxon>Embryophyta</taxon>
        <taxon>Tracheophyta</taxon>
        <taxon>Spermatophyta</taxon>
        <taxon>Magnoliopsida</taxon>
        <taxon>eudicotyledons</taxon>
        <taxon>Gunneridae</taxon>
        <taxon>Pentapetalae</taxon>
        <taxon>rosids</taxon>
        <taxon>fabids</taxon>
        <taxon>Malpighiales</taxon>
        <taxon>Euphorbiaceae</taxon>
        <taxon>Crotonoideae</taxon>
        <taxon>Manihoteae</taxon>
        <taxon>Manihot</taxon>
    </lineage>
</organism>
<keyword evidence="5" id="KW-0175">Coiled coil</keyword>
<feature type="coiled-coil region" evidence="5">
    <location>
        <begin position="117"/>
        <end position="144"/>
    </location>
</feature>
<keyword evidence="9" id="KW-1185">Reference proteome</keyword>
<dbReference type="OrthoDB" id="4951845at2759"/>
<evidence type="ECO:0000259" key="7">
    <source>
        <dbReference type="PROSITE" id="PS50405"/>
    </source>
</evidence>
<proteinExistence type="inferred from homology"/>
<dbReference type="Pfam" id="PF02798">
    <property type="entry name" value="GST_N"/>
    <property type="match status" value="1"/>
</dbReference>
<comment type="caution">
    <text evidence="8">The sequence shown here is derived from an EMBL/GenBank/DDBJ whole genome shotgun (WGS) entry which is preliminary data.</text>
</comment>
<dbReference type="AlphaFoldDB" id="A0A2C9WFZ9"/>
<dbReference type="InterPro" id="IPR004045">
    <property type="entry name" value="Glutathione_S-Trfase_N"/>
</dbReference>
<evidence type="ECO:0000313" key="8">
    <source>
        <dbReference type="EMBL" id="OAY57811.1"/>
    </source>
</evidence>
<dbReference type="OMA" id="NYMAERV"/>
<accession>A0A2C9WFZ9</accession>
<dbReference type="InterPro" id="IPR036249">
    <property type="entry name" value="Thioredoxin-like_sf"/>
</dbReference>
<evidence type="ECO:0000256" key="5">
    <source>
        <dbReference type="SAM" id="Coils"/>
    </source>
</evidence>
<dbReference type="SFLD" id="SFLDG01152">
    <property type="entry name" value="Main.3:_Omega-_and_Tau-like"/>
    <property type="match status" value="1"/>
</dbReference>
<dbReference type="PANTHER" id="PTHR11260">
    <property type="entry name" value="GLUTATHIONE S-TRANSFERASE, GST, SUPERFAMILY, GST DOMAIN CONTAINING"/>
    <property type="match status" value="1"/>
</dbReference>
<evidence type="ECO:0000256" key="4">
    <source>
        <dbReference type="RuleBase" id="RU003494"/>
    </source>
</evidence>
<dbReference type="SUPFAM" id="SSF47616">
    <property type="entry name" value="GST C-terminal domain-like"/>
    <property type="match status" value="1"/>
</dbReference>
<dbReference type="SFLD" id="SFLDG00358">
    <property type="entry name" value="Main_(cytGST)"/>
    <property type="match status" value="1"/>
</dbReference>
<dbReference type="PROSITE" id="PS50404">
    <property type="entry name" value="GST_NTER"/>
    <property type="match status" value="1"/>
</dbReference>
<dbReference type="PROSITE" id="PS50405">
    <property type="entry name" value="GST_CTER"/>
    <property type="match status" value="1"/>
</dbReference>
<gene>
    <name evidence="8" type="ORF">MANES_02G126300v8</name>
</gene>
<feature type="domain" description="GST N-terminal" evidence="6">
    <location>
        <begin position="3"/>
        <end position="82"/>
    </location>
</feature>
<evidence type="ECO:0000256" key="1">
    <source>
        <dbReference type="ARBA" id="ARBA00012452"/>
    </source>
</evidence>
<dbReference type="GO" id="GO:0005737">
    <property type="term" value="C:cytoplasm"/>
    <property type="evidence" value="ECO:0000318"/>
    <property type="project" value="GO_Central"/>
</dbReference>
<dbReference type="CDD" id="cd03185">
    <property type="entry name" value="GST_C_Tau"/>
    <property type="match status" value="1"/>
</dbReference>
<dbReference type="InterPro" id="IPR045073">
    <property type="entry name" value="Omega/Tau-like"/>
</dbReference>
<dbReference type="Pfam" id="PF00043">
    <property type="entry name" value="GST_C"/>
    <property type="match status" value="1"/>
</dbReference>
<feature type="domain" description="GST C-terminal" evidence="7">
    <location>
        <begin position="87"/>
        <end position="216"/>
    </location>
</feature>
<dbReference type="InterPro" id="IPR045074">
    <property type="entry name" value="GST_C_Tau"/>
</dbReference>
<dbReference type="GO" id="GO:0004364">
    <property type="term" value="F:glutathione transferase activity"/>
    <property type="evidence" value="ECO:0000318"/>
    <property type="project" value="GO_Central"/>
</dbReference>
<dbReference type="InterPro" id="IPR010987">
    <property type="entry name" value="Glutathione-S-Trfase_C-like"/>
</dbReference>
<dbReference type="InterPro" id="IPR040079">
    <property type="entry name" value="Glutathione_S-Trfase"/>
</dbReference>
<dbReference type="CDD" id="cd03058">
    <property type="entry name" value="GST_N_Tau"/>
    <property type="match status" value="1"/>
</dbReference>
<dbReference type="Gramene" id="Manes.02G126300.1.v8.1">
    <property type="protein sequence ID" value="Manes.02G126300.1.v8.1.CDS"/>
    <property type="gene ID" value="Manes.02G126300.v8.1"/>
</dbReference>
<dbReference type="GO" id="GO:0006749">
    <property type="term" value="P:glutathione metabolic process"/>
    <property type="evidence" value="ECO:0000318"/>
    <property type="project" value="GO_Central"/>
</dbReference>
<dbReference type="PANTHER" id="PTHR11260:SF752">
    <property type="entry name" value="GLUTATHIONE TRANSFERASE"/>
    <property type="match status" value="1"/>
</dbReference>
<evidence type="ECO:0000259" key="6">
    <source>
        <dbReference type="PROSITE" id="PS50404"/>
    </source>
</evidence>
<evidence type="ECO:0000313" key="9">
    <source>
        <dbReference type="Proteomes" id="UP000091857"/>
    </source>
</evidence>
<dbReference type="STRING" id="3983.A0A2C9WFZ9"/>